<dbReference type="OrthoDB" id="947434at2"/>
<keyword evidence="3" id="KW-1185">Reference proteome</keyword>
<dbReference type="Proteomes" id="UP000014962">
    <property type="component" value="Unassembled WGS sequence"/>
</dbReference>
<dbReference type="STRING" id="641526.ADIWIN_3193"/>
<accession>S7VP90</accession>
<evidence type="ECO:0000259" key="1">
    <source>
        <dbReference type="Pfam" id="PF13568"/>
    </source>
</evidence>
<reference evidence="2 3" key="1">
    <citation type="journal article" date="2013" name="Genome Announc.">
        <title>Draft Genome Sequence of Winogradskyella psychrotolerans RS-3T, Isolated from the Marine Transect of Kongsfjorden, Ny-Alesund, Svalbard, Arctic Ocean.</title>
        <authorList>
            <person name="Kumar Pinnaka A."/>
            <person name="Ara S."/>
            <person name="Singh A."/>
            <person name="Shivaji S."/>
        </authorList>
    </citation>
    <scope>NUCLEOTIDE SEQUENCE [LARGE SCALE GENOMIC DNA]</scope>
    <source>
        <strain evidence="2 3">RS-3</strain>
    </source>
</reference>
<gene>
    <name evidence="2" type="ORF">ADIWIN_3193</name>
</gene>
<name>S7VP90_9FLAO</name>
<dbReference type="eggNOG" id="ENOG50335GN">
    <property type="taxonomic scope" value="Bacteria"/>
</dbReference>
<evidence type="ECO:0000313" key="3">
    <source>
        <dbReference type="Proteomes" id="UP000014962"/>
    </source>
</evidence>
<dbReference type="AlphaFoldDB" id="S7VP90"/>
<dbReference type="SUPFAM" id="SSF56925">
    <property type="entry name" value="OMPA-like"/>
    <property type="match status" value="1"/>
</dbReference>
<proteinExistence type="predicted"/>
<feature type="domain" description="Outer membrane protein beta-barrel" evidence="1">
    <location>
        <begin position="19"/>
        <end position="173"/>
    </location>
</feature>
<organism evidence="2 3">
    <name type="scientific">Winogradskyella psychrotolerans RS-3</name>
    <dbReference type="NCBI Taxonomy" id="641526"/>
    <lineage>
        <taxon>Bacteria</taxon>
        <taxon>Pseudomonadati</taxon>
        <taxon>Bacteroidota</taxon>
        <taxon>Flavobacteriia</taxon>
        <taxon>Flavobacteriales</taxon>
        <taxon>Flavobacteriaceae</taxon>
        <taxon>Winogradskyella</taxon>
    </lineage>
</organism>
<dbReference type="InterPro" id="IPR025665">
    <property type="entry name" value="Beta-barrel_OMP_2"/>
</dbReference>
<protein>
    <recommendedName>
        <fullName evidence="1">Outer membrane protein beta-barrel domain-containing protein</fullName>
    </recommendedName>
</protein>
<evidence type="ECO:0000313" key="2">
    <source>
        <dbReference type="EMBL" id="EPR71746.1"/>
    </source>
</evidence>
<dbReference type="InterPro" id="IPR011250">
    <property type="entry name" value="OMP/PagP_B-barrel"/>
</dbReference>
<dbReference type="RefSeq" id="WP_020896893.1">
    <property type="nucleotide sequence ID" value="NZ_ATMR01000145.1"/>
</dbReference>
<dbReference type="Pfam" id="PF13568">
    <property type="entry name" value="OMP_b-brl_2"/>
    <property type="match status" value="1"/>
</dbReference>
<sequence>MKNSFLLLITLFITSTFYAQDINFGVVLGGKISTTYADGSSDLNLVDNSGVISSYGGFYFDYEITERLGIKSDLVLTHNKLKTSNELITDDIKLNYIVLNPNIKYSFNKDYLEGMYLIGGPNFSFLTSAKSDNLDFKSNFKKINFGAQLGIGAHINNYFSIEGKFDAGVSNMLEDDSDKMNFLAFILTLNLNISALIK</sequence>
<comment type="caution">
    <text evidence="2">The sequence shown here is derived from an EMBL/GenBank/DDBJ whole genome shotgun (WGS) entry which is preliminary data.</text>
</comment>
<dbReference type="EMBL" id="ATMR01000145">
    <property type="protein sequence ID" value="EPR71746.1"/>
    <property type="molecule type" value="Genomic_DNA"/>
</dbReference>